<dbReference type="EMBL" id="SMBP01000006">
    <property type="protein sequence ID" value="TCU60621.1"/>
    <property type="molecule type" value="Genomic_DNA"/>
</dbReference>
<reference evidence="2 3" key="1">
    <citation type="submission" date="2019-03" db="EMBL/GenBank/DDBJ databases">
        <title>Genomic Encyclopedia of Type Strains, Phase IV (KMG-IV): sequencing the most valuable type-strain genomes for metagenomic binning, comparative biology and taxonomic classification.</title>
        <authorList>
            <person name="Goeker M."/>
        </authorList>
    </citation>
    <scope>NUCLEOTIDE SEQUENCE [LARGE SCALE GENOMIC DNA]</scope>
    <source>
        <strain evidence="2 3">DSM 29481</strain>
    </source>
</reference>
<organism evidence="2 3">
    <name type="scientific">Longicatena caecimuris</name>
    <dbReference type="NCBI Taxonomy" id="1796635"/>
    <lineage>
        <taxon>Bacteria</taxon>
        <taxon>Bacillati</taxon>
        <taxon>Bacillota</taxon>
        <taxon>Erysipelotrichia</taxon>
        <taxon>Erysipelotrichales</taxon>
        <taxon>Erysipelotrichaceae</taxon>
        <taxon>Longicatena</taxon>
    </lineage>
</organism>
<protein>
    <submittedName>
        <fullName evidence="2">Signal peptidase I</fullName>
    </submittedName>
</protein>
<dbReference type="RefSeq" id="WP_132224403.1">
    <property type="nucleotide sequence ID" value="NZ_JANKBG010000005.1"/>
</dbReference>
<feature type="transmembrane region" description="Helical" evidence="1">
    <location>
        <begin position="139"/>
        <end position="161"/>
    </location>
</feature>
<keyword evidence="1" id="KW-0472">Membrane</keyword>
<keyword evidence="1" id="KW-1133">Transmembrane helix</keyword>
<accession>A0A4R3TEZ1</accession>
<evidence type="ECO:0000256" key="1">
    <source>
        <dbReference type="SAM" id="Phobius"/>
    </source>
</evidence>
<keyword evidence="1" id="KW-0812">Transmembrane</keyword>
<dbReference type="CDD" id="cd06462">
    <property type="entry name" value="Peptidase_S24_S26"/>
    <property type="match status" value="1"/>
</dbReference>
<dbReference type="PROSITE" id="PS51257">
    <property type="entry name" value="PROKAR_LIPOPROTEIN"/>
    <property type="match status" value="1"/>
</dbReference>
<keyword evidence="3" id="KW-1185">Reference proteome</keyword>
<evidence type="ECO:0000313" key="3">
    <source>
        <dbReference type="Proteomes" id="UP000295773"/>
    </source>
</evidence>
<sequence length="289" mass="34023">MQLRKKWLKLISAALLTVLLSCLLSAVFWPEKTSQFIGYRFYTVLTDSMEPIIPTHSLVFSKRIDEDEPLQPDTIVTFHANRFGKDILLTHYFKKTQVKDGITYYRTQGASAKDYDNYETTRSDIIGKYMFHIPYLGKIFLFLKSPFGLLMYAELAVIFLINRVIRTRWEEKDKEIKEKEKALSEVKKQMQKRLSITKLTSFIDMNDTLHLHGTLTNYFPEAVSYIVAKLTFYDEQKHELFHEKWYLCGKEGILAKESKDFSYTHLHAKDIAHYHIAILSYKNMEDTQE</sequence>
<dbReference type="Proteomes" id="UP000295773">
    <property type="component" value="Unassembled WGS sequence"/>
</dbReference>
<evidence type="ECO:0000313" key="2">
    <source>
        <dbReference type="EMBL" id="TCU60621.1"/>
    </source>
</evidence>
<dbReference type="AlphaFoldDB" id="A0A4R3TEZ1"/>
<comment type="caution">
    <text evidence="2">The sequence shown here is derived from an EMBL/GenBank/DDBJ whole genome shotgun (WGS) entry which is preliminary data.</text>
</comment>
<proteinExistence type="predicted"/>
<name>A0A4R3TEZ1_9FIRM</name>
<gene>
    <name evidence="2" type="ORF">EDD61_106131</name>
</gene>